<proteinExistence type="predicted"/>
<dbReference type="Gene3D" id="3.40.50.2300">
    <property type="match status" value="1"/>
</dbReference>
<dbReference type="SUPFAM" id="SSF52172">
    <property type="entry name" value="CheY-like"/>
    <property type="match status" value="1"/>
</dbReference>
<dbReference type="GO" id="GO:0000160">
    <property type="term" value="P:phosphorelay signal transduction system"/>
    <property type="evidence" value="ECO:0007669"/>
    <property type="project" value="InterPro"/>
</dbReference>
<name>A0A644WY67_9ZZZZ</name>
<keyword evidence="2" id="KW-0238">DNA-binding</keyword>
<dbReference type="SMART" id="SM00421">
    <property type="entry name" value="HTH_LUXR"/>
    <property type="match status" value="1"/>
</dbReference>
<dbReference type="EMBL" id="VSSQ01001287">
    <property type="protein sequence ID" value="MPM06984.1"/>
    <property type="molecule type" value="Genomic_DNA"/>
</dbReference>
<dbReference type="AlphaFoldDB" id="A0A644WY67"/>
<evidence type="ECO:0000313" key="5">
    <source>
        <dbReference type="EMBL" id="MPM06984.1"/>
    </source>
</evidence>
<evidence type="ECO:0000256" key="1">
    <source>
        <dbReference type="ARBA" id="ARBA00022553"/>
    </source>
</evidence>
<keyword evidence="1" id="KW-0597">Phosphoprotein</keyword>
<comment type="caution">
    <text evidence="5">The sequence shown here is derived from an EMBL/GenBank/DDBJ whole genome shotgun (WGS) entry which is preliminary data.</text>
</comment>
<gene>
    <name evidence="5" type="primary">degU_19</name>
    <name evidence="5" type="ORF">SDC9_53288</name>
</gene>
<feature type="domain" description="HTH luxR-type" evidence="3">
    <location>
        <begin position="153"/>
        <end position="218"/>
    </location>
</feature>
<dbReference type="PRINTS" id="PR00038">
    <property type="entry name" value="HTHLUXR"/>
</dbReference>
<dbReference type="Pfam" id="PF00196">
    <property type="entry name" value="GerE"/>
    <property type="match status" value="1"/>
</dbReference>
<dbReference type="InterPro" id="IPR001789">
    <property type="entry name" value="Sig_transdc_resp-reg_receiver"/>
</dbReference>
<dbReference type="Pfam" id="PF00072">
    <property type="entry name" value="Response_reg"/>
    <property type="match status" value="1"/>
</dbReference>
<dbReference type="PANTHER" id="PTHR43214">
    <property type="entry name" value="TWO-COMPONENT RESPONSE REGULATOR"/>
    <property type="match status" value="1"/>
</dbReference>
<organism evidence="5">
    <name type="scientific">bioreactor metagenome</name>
    <dbReference type="NCBI Taxonomy" id="1076179"/>
    <lineage>
        <taxon>unclassified sequences</taxon>
        <taxon>metagenomes</taxon>
        <taxon>ecological metagenomes</taxon>
    </lineage>
</organism>
<dbReference type="SMART" id="SM00448">
    <property type="entry name" value="REC"/>
    <property type="match status" value="1"/>
</dbReference>
<dbReference type="InterPro" id="IPR000792">
    <property type="entry name" value="Tscrpt_reg_LuxR_C"/>
</dbReference>
<reference evidence="5" key="1">
    <citation type="submission" date="2019-08" db="EMBL/GenBank/DDBJ databases">
        <authorList>
            <person name="Kucharzyk K."/>
            <person name="Murdoch R.W."/>
            <person name="Higgins S."/>
            <person name="Loffler F."/>
        </authorList>
    </citation>
    <scope>NUCLEOTIDE SEQUENCE</scope>
</reference>
<dbReference type="InterPro" id="IPR058245">
    <property type="entry name" value="NreC/VraR/RcsB-like_REC"/>
</dbReference>
<evidence type="ECO:0000259" key="4">
    <source>
        <dbReference type="PROSITE" id="PS50110"/>
    </source>
</evidence>
<dbReference type="SUPFAM" id="SSF46894">
    <property type="entry name" value="C-terminal effector domain of the bipartite response regulators"/>
    <property type="match status" value="1"/>
</dbReference>
<dbReference type="InterPro" id="IPR016032">
    <property type="entry name" value="Sig_transdc_resp-reg_C-effctor"/>
</dbReference>
<dbReference type="GO" id="GO:0003677">
    <property type="term" value="F:DNA binding"/>
    <property type="evidence" value="ECO:0007669"/>
    <property type="project" value="UniProtKB-KW"/>
</dbReference>
<dbReference type="PROSITE" id="PS50110">
    <property type="entry name" value="RESPONSE_REGULATORY"/>
    <property type="match status" value="1"/>
</dbReference>
<dbReference type="PROSITE" id="PS50043">
    <property type="entry name" value="HTH_LUXR_2"/>
    <property type="match status" value="1"/>
</dbReference>
<evidence type="ECO:0000256" key="2">
    <source>
        <dbReference type="ARBA" id="ARBA00023125"/>
    </source>
</evidence>
<sequence>MIDNKISVMVVDDHDLIREGLNRIISFEEDLLIVGQFKNGEEMLNSLKENIPDVVLLDINMPIKNGLDTLKILKKIYLNIKVVMLTVENDRKTIMEAIDIGADAYILKESAGTEIVRAIRSVYIGEKYIDNSLIKAIFLDIKKSNNNMIKNKETENLESLTNRELSILYEISKGLKNKEIADKLFLSEKTVKNYITSIFKKIEVDDRVQATIYAIRNNIEEFYENKL</sequence>
<evidence type="ECO:0000259" key="3">
    <source>
        <dbReference type="PROSITE" id="PS50043"/>
    </source>
</evidence>
<dbReference type="CDD" id="cd17535">
    <property type="entry name" value="REC_NarL-like"/>
    <property type="match status" value="1"/>
</dbReference>
<dbReference type="GO" id="GO:0006355">
    <property type="term" value="P:regulation of DNA-templated transcription"/>
    <property type="evidence" value="ECO:0007669"/>
    <property type="project" value="InterPro"/>
</dbReference>
<dbReference type="PROSITE" id="PS00622">
    <property type="entry name" value="HTH_LUXR_1"/>
    <property type="match status" value="1"/>
</dbReference>
<dbReference type="PANTHER" id="PTHR43214:SF43">
    <property type="entry name" value="TWO-COMPONENT RESPONSE REGULATOR"/>
    <property type="match status" value="1"/>
</dbReference>
<feature type="domain" description="Response regulatory" evidence="4">
    <location>
        <begin position="7"/>
        <end position="123"/>
    </location>
</feature>
<dbReference type="InterPro" id="IPR011006">
    <property type="entry name" value="CheY-like_superfamily"/>
</dbReference>
<protein>
    <submittedName>
        <fullName evidence="5">Transcriptional regulatory protein DegU</fullName>
    </submittedName>
</protein>
<accession>A0A644WY67</accession>
<dbReference type="InterPro" id="IPR039420">
    <property type="entry name" value="WalR-like"/>
</dbReference>
<dbReference type="CDD" id="cd06170">
    <property type="entry name" value="LuxR_C_like"/>
    <property type="match status" value="1"/>
</dbReference>